<organism evidence="3 4">
    <name type="scientific">Denitrobaculum tricleocarpae</name>
    <dbReference type="NCBI Taxonomy" id="2591009"/>
    <lineage>
        <taxon>Bacteria</taxon>
        <taxon>Pseudomonadati</taxon>
        <taxon>Pseudomonadota</taxon>
        <taxon>Alphaproteobacteria</taxon>
        <taxon>Rhodospirillales</taxon>
        <taxon>Rhodospirillaceae</taxon>
        <taxon>Denitrobaculum</taxon>
    </lineage>
</organism>
<dbReference type="GO" id="GO:0006633">
    <property type="term" value="P:fatty acid biosynthetic process"/>
    <property type="evidence" value="ECO:0007669"/>
    <property type="project" value="InterPro"/>
</dbReference>
<dbReference type="Gene3D" id="3.40.630.150">
    <property type="entry name" value="Malonyl-CoA decarboxylase, catalytic domain"/>
    <property type="match status" value="1"/>
</dbReference>
<dbReference type="PANTHER" id="PTHR28641:SF1">
    <property type="entry name" value="MALONYL-COA DECARBOXYLASE, MITOCHONDRIAL"/>
    <property type="match status" value="1"/>
</dbReference>
<dbReference type="InterPro" id="IPR042303">
    <property type="entry name" value="Malonyl_CoA_deC_C_sf"/>
</dbReference>
<dbReference type="Proteomes" id="UP000315252">
    <property type="component" value="Unassembled WGS sequence"/>
</dbReference>
<dbReference type="Gene3D" id="1.20.140.90">
    <property type="entry name" value="Malonyl-CoA decarboxylase, oligemerization domain"/>
    <property type="match status" value="1"/>
</dbReference>
<dbReference type="Pfam" id="PF17408">
    <property type="entry name" value="MCD_N"/>
    <property type="match status" value="1"/>
</dbReference>
<evidence type="ECO:0000313" key="3">
    <source>
        <dbReference type="EMBL" id="TQV80950.1"/>
    </source>
</evidence>
<feature type="domain" description="Malonyl-CoA decarboxylase C-terminal" evidence="1">
    <location>
        <begin position="138"/>
        <end position="395"/>
    </location>
</feature>
<sequence length="442" mass="50073">MRKLMAECLEARGGEVSARMRAAELGKSYLELDTQGRADFLATLAREYALDPDLVAKAISDYQFEADPDAKLEAEERLRRVVIPPRVRLLKQFNGLPEGVKFLVDLRADLLHLSNGDPYLRGLDHDLRDLLSSWFDPGFLDMLRITWDSPAALLEKLIAYEAVHEIRSWDDLRNRLDSDRRCFALFHPRMPEEPLTFIEVALVKGIARNVQTLLDESAPQADPGAADTAIFYSISNTQRGLRGVTFGDHLIKQAVQSLAHDLPGLKVFSTLSPVPGFRKWLRDGDPEKIDVFLQDNERDGIRALGENEKTLDALDTILAVENWFQDKVTEETLRGPLMRLCTAYFHARQAKGLPVDPVARFHLKNGARLEHMNWLGDTSQNGIKQSAGIMVNYRYMLEDIEKNHEAYMKDHRIAIGSEVKALARSFKDVGAEAMKRLNIVRK</sequence>
<dbReference type="InterPro" id="IPR007956">
    <property type="entry name" value="Malonyl_CoA_deC_C"/>
</dbReference>
<dbReference type="InterPro" id="IPR038917">
    <property type="entry name" value="Malonyl_CoA_deC"/>
</dbReference>
<dbReference type="AlphaFoldDB" id="A0A545TUQ1"/>
<dbReference type="InterPro" id="IPR038351">
    <property type="entry name" value="MCD_N_sf"/>
</dbReference>
<feature type="domain" description="Malonyl-CoA decarboxylase N-terminal" evidence="2">
    <location>
        <begin position="49"/>
        <end position="135"/>
    </location>
</feature>
<dbReference type="InterPro" id="IPR035372">
    <property type="entry name" value="MCD_N"/>
</dbReference>
<comment type="caution">
    <text evidence="3">The sequence shown here is derived from an EMBL/GenBank/DDBJ whole genome shotgun (WGS) entry which is preliminary data.</text>
</comment>
<keyword evidence="4" id="KW-1185">Reference proteome</keyword>
<accession>A0A545TUQ1</accession>
<dbReference type="OrthoDB" id="5292736at2"/>
<evidence type="ECO:0000259" key="1">
    <source>
        <dbReference type="Pfam" id="PF05292"/>
    </source>
</evidence>
<name>A0A545TUQ1_9PROT</name>
<evidence type="ECO:0000313" key="4">
    <source>
        <dbReference type="Proteomes" id="UP000315252"/>
    </source>
</evidence>
<dbReference type="Pfam" id="PF05292">
    <property type="entry name" value="MCD"/>
    <property type="match status" value="1"/>
</dbReference>
<protein>
    <submittedName>
        <fullName evidence="3">Malonyl-CoA decarboxylase</fullName>
    </submittedName>
</protein>
<gene>
    <name evidence="3" type="ORF">FKG95_10245</name>
</gene>
<dbReference type="PANTHER" id="PTHR28641">
    <property type="match status" value="1"/>
</dbReference>
<dbReference type="GO" id="GO:0050080">
    <property type="term" value="F:malonyl-CoA decarboxylase activity"/>
    <property type="evidence" value="ECO:0007669"/>
    <property type="project" value="InterPro"/>
</dbReference>
<reference evidence="3 4" key="1">
    <citation type="submission" date="2019-06" db="EMBL/GenBank/DDBJ databases">
        <title>Whole genome sequence for Rhodospirillaceae sp. R148.</title>
        <authorList>
            <person name="Wang G."/>
        </authorList>
    </citation>
    <scope>NUCLEOTIDE SEQUENCE [LARGE SCALE GENOMIC DNA]</scope>
    <source>
        <strain evidence="3 4">R148</strain>
    </source>
</reference>
<evidence type="ECO:0000259" key="2">
    <source>
        <dbReference type="Pfam" id="PF17408"/>
    </source>
</evidence>
<dbReference type="EMBL" id="VHSH01000003">
    <property type="protein sequence ID" value="TQV80950.1"/>
    <property type="molecule type" value="Genomic_DNA"/>
</dbReference>
<proteinExistence type="predicted"/>